<feature type="coiled-coil region" evidence="3">
    <location>
        <begin position="424"/>
        <end position="451"/>
    </location>
</feature>
<evidence type="ECO:0000256" key="2">
    <source>
        <dbReference type="ARBA" id="ARBA00022840"/>
    </source>
</evidence>
<dbReference type="Gene3D" id="3.40.850.10">
    <property type="entry name" value="Kinesin motor domain"/>
    <property type="match status" value="1"/>
</dbReference>
<dbReference type="InParanoid" id="A0A7J8I7Y2"/>
<evidence type="ECO:0000256" key="4">
    <source>
        <dbReference type="SAM" id="MobiDB-lite"/>
    </source>
</evidence>
<feature type="region of interest" description="Disordered" evidence="4">
    <location>
        <begin position="340"/>
        <end position="359"/>
    </location>
</feature>
<dbReference type="SUPFAM" id="SSF52540">
    <property type="entry name" value="P-loop containing nucleoside triphosphate hydrolases"/>
    <property type="match status" value="1"/>
</dbReference>
<keyword evidence="6" id="KW-1185">Reference proteome</keyword>
<sequence length="560" mass="62382">MGVGATLLNPARPQEQCITFDRVLSSDAAQEAEQELLARVQPTLGSVGRGYSVALLLWGRATKAPGLVPQLLQMLFEEVLLLGSSDPVLSTLSLVQLSPRGRTQDLLSPGTENLSVLDVAPLGLVVEDAREVEVPDSRAASELYLRATGGEARDCPLLQVLAGKAADEEVEGSLSWIISWLLEGNNYTGLLLRLDPQGSSLNLLQAALLGAAGRRMQEKQVKPTLWDAAEESRARRAGLKSLRSGLLGDPLTDGGLSQLGRALRELKVVKAWRRYPGSCMLKGVTAEAVGLPEPQSKGRHRSISSREDNIAPTFQVINSEASHSAGLQGEPQVARRTASLGPGLHQKHPLRDSEEQAQQTPDMALQFFLAQAQRQRLREQHQSWIQEELKHLKQQEKEEEAGDQVKGLVAGKEASMRQRWHWEQTVLRLQLEALQSERDTAEQDLRALYDLHVQTTRARTCHVLQVFQAWRGLWEEQTMATEHHHRSLLAGILQDTINLAAQNQELQTQNQELQTQNQELQIQNQELQTQNQELQTQNQELQIQNQELQTQNQQLWQVAD</sequence>
<keyword evidence="3" id="KW-0175">Coiled coil</keyword>
<reference evidence="5 6" key="1">
    <citation type="journal article" date="2020" name="Nature">
        <title>Six reference-quality genomes reveal evolution of bat adaptations.</title>
        <authorList>
            <person name="Jebb D."/>
            <person name="Huang Z."/>
            <person name="Pippel M."/>
            <person name="Hughes G.M."/>
            <person name="Lavrichenko K."/>
            <person name="Devanna P."/>
            <person name="Winkler S."/>
            <person name="Jermiin L.S."/>
            <person name="Skirmuntt E.C."/>
            <person name="Katzourakis A."/>
            <person name="Burkitt-Gray L."/>
            <person name="Ray D.A."/>
            <person name="Sullivan K.A.M."/>
            <person name="Roscito J.G."/>
            <person name="Kirilenko B.M."/>
            <person name="Davalos L.M."/>
            <person name="Corthals A.P."/>
            <person name="Power M.L."/>
            <person name="Jones G."/>
            <person name="Ransome R.D."/>
            <person name="Dechmann D.K.N."/>
            <person name="Locatelli A.G."/>
            <person name="Puechmaille S.J."/>
            <person name="Fedrigo O."/>
            <person name="Jarvis E.D."/>
            <person name="Hiller M."/>
            <person name="Vernes S.C."/>
            <person name="Myers E.W."/>
            <person name="Teeling E.C."/>
        </authorList>
    </citation>
    <scope>NUCLEOTIDE SEQUENCE [LARGE SCALE GENOMIC DNA]</scope>
    <source>
        <strain evidence="5">MMolMol1</strain>
        <tissue evidence="5">Muscle</tissue>
    </source>
</reference>
<dbReference type="InterPro" id="IPR036961">
    <property type="entry name" value="Kinesin_motor_dom_sf"/>
</dbReference>
<keyword evidence="1" id="KW-0547">Nucleotide-binding</keyword>
<dbReference type="Proteomes" id="UP000550707">
    <property type="component" value="Unassembled WGS sequence"/>
</dbReference>
<gene>
    <name evidence="5" type="ORF">HJG59_010549</name>
</gene>
<organism evidence="5 6">
    <name type="scientific">Molossus molossus</name>
    <name type="common">Pallas' mastiff bat</name>
    <name type="synonym">Vespertilio molossus</name>
    <dbReference type="NCBI Taxonomy" id="27622"/>
    <lineage>
        <taxon>Eukaryota</taxon>
        <taxon>Metazoa</taxon>
        <taxon>Chordata</taxon>
        <taxon>Craniata</taxon>
        <taxon>Vertebrata</taxon>
        <taxon>Euteleostomi</taxon>
        <taxon>Mammalia</taxon>
        <taxon>Eutheria</taxon>
        <taxon>Laurasiatheria</taxon>
        <taxon>Chiroptera</taxon>
        <taxon>Yangochiroptera</taxon>
        <taxon>Molossidae</taxon>
        <taxon>Molossus</taxon>
    </lineage>
</organism>
<evidence type="ECO:0000256" key="1">
    <source>
        <dbReference type="ARBA" id="ARBA00022741"/>
    </source>
</evidence>
<accession>A0A7J8I7Y2</accession>
<dbReference type="GO" id="GO:0005524">
    <property type="term" value="F:ATP binding"/>
    <property type="evidence" value="ECO:0007669"/>
    <property type="project" value="UniProtKB-KW"/>
</dbReference>
<evidence type="ECO:0000313" key="5">
    <source>
        <dbReference type="EMBL" id="KAF6480683.1"/>
    </source>
</evidence>
<dbReference type="PANTHER" id="PTHR40710">
    <property type="entry name" value="RIKEN CDNA E230025N22 GENE"/>
    <property type="match status" value="1"/>
</dbReference>
<dbReference type="InterPro" id="IPR027417">
    <property type="entry name" value="P-loop_NTPase"/>
</dbReference>
<proteinExistence type="predicted"/>
<name>A0A7J8I7Y2_MOLMO</name>
<evidence type="ECO:0000313" key="6">
    <source>
        <dbReference type="Proteomes" id="UP000550707"/>
    </source>
</evidence>
<dbReference type="AlphaFoldDB" id="A0A7J8I7Y2"/>
<dbReference type="EMBL" id="JACASF010000004">
    <property type="protein sequence ID" value="KAF6480683.1"/>
    <property type="molecule type" value="Genomic_DNA"/>
</dbReference>
<keyword evidence="2" id="KW-0067">ATP-binding</keyword>
<dbReference type="PANTHER" id="PTHR40710:SF1">
    <property type="entry name" value="RIKEN CDNA E230025N22 GENE"/>
    <property type="match status" value="1"/>
</dbReference>
<protein>
    <submittedName>
        <fullName evidence="5">Uncharacterized protein</fullName>
    </submittedName>
</protein>
<evidence type="ECO:0000256" key="3">
    <source>
        <dbReference type="SAM" id="Coils"/>
    </source>
</evidence>
<comment type="caution">
    <text evidence="5">The sequence shown here is derived from an EMBL/GenBank/DDBJ whole genome shotgun (WGS) entry which is preliminary data.</text>
</comment>
<feature type="coiled-coil region" evidence="3">
    <location>
        <begin position="496"/>
        <end position="554"/>
    </location>
</feature>